<sequence length="94" mass="11181">MDYQIAQMANLTYENKRLHEEMKAFKPAPKKRVRRETQESFYKLANIQDAVHELNQKREPMEAKIRKQHQIQDHGPGSTASLLDHIEEEHQTNR</sequence>
<feature type="region of interest" description="Disordered" evidence="1">
    <location>
        <begin position="62"/>
        <end position="94"/>
    </location>
</feature>
<name>A0AA97P9H8_PYRO3</name>
<dbReference type="AlphaFoldDB" id="A0AA97P9H8"/>
<feature type="compositionally biased region" description="Basic and acidic residues" evidence="1">
    <location>
        <begin position="84"/>
        <end position="94"/>
    </location>
</feature>
<dbReference type="EMBL" id="JH793491">
    <property type="protein sequence ID" value="ELQ44541.1"/>
    <property type="molecule type" value="Genomic_DNA"/>
</dbReference>
<proteinExistence type="predicted"/>
<evidence type="ECO:0000256" key="1">
    <source>
        <dbReference type="SAM" id="MobiDB-lite"/>
    </source>
</evidence>
<gene>
    <name evidence="2" type="ORF">OOU_Y34scaffold00079g7</name>
</gene>
<protein>
    <submittedName>
        <fullName evidence="2">Uncharacterized protein</fullName>
    </submittedName>
</protein>
<organism evidence="2">
    <name type="scientific">Pyricularia oryzae (strain Y34)</name>
    <name type="common">Rice blast fungus</name>
    <name type="synonym">Magnaporthe oryzae</name>
    <dbReference type="NCBI Taxonomy" id="1143189"/>
    <lineage>
        <taxon>Eukaryota</taxon>
        <taxon>Fungi</taxon>
        <taxon>Dikarya</taxon>
        <taxon>Ascomycota</taxon>
        <taxon>Pezizomycotina</taxon>
        <taxon>Sordariomycetes</taxon>
        <taxon>Sordariomycetidae</taxon>
        <taxon>Magnaporthales</taxon>
        <taxon>Pyriculariaceae</taxon>
        <taxon>Pyricularia</taxon>
    </lineage>
</organism>
<accession>A0AA97P9H8</accession>
<dbReference type="Proteomes" id="UP000011086">
    <property type="component" value="Unassembled WGS sequence"/>
</dbReference>
<evidence type="ECO:0000313" key="2">
    <source>
        <dbReference type="EMBL" id="ELQ44541.1"/>
    </source>
</evidence>
<reference evidence="2" key="1">
    <citation type="journal article" date="2012" name="PLoS Genet.">
        <title>Comparative analysis of the genomes of two field isolates of the rice blast fungus Magnaporthe oryzae.</title>
        <authorList>
            <person name="Xue M."/>
            <person name="Yang J."/>
            <person name="Li Z."/>
            <person name="Hu S."/>
            <person name="Yao N."/>
            <person name="Dean R.A."/>
            <person name="Zhao W."/>
            <person name="Shen M."/>
            <person name="Zhang H."/>
            <person name="Li C."/>
            <person name="Liu L."/>
            <person name="Cao L."/>
            <person name="Xu X."/>
            <person name="Xing Y."/>
            <person name="Hsiang T."/>
            <person name="Zhang Z."/>
            <person name="Xu J.R."/>
            <person name="Peng Y.L."/>
        </authorList>
    </citation>
    <scope>NUCLEOTIDE SEQUENCE</scope>
    <source>
        <strain evidence="2">Y34</strain>
    </source>
</reference>